<sequence length="117" mass="12253">MQFHEVTYDSAQPVDSYGPGFFRVAGEVIHGAVLVTEDAAISWEGPEDMAPLLALAGKIDVLFYGTGADPAHPPAALREAMEEAGIGVEAMASAPACRTYNVLIAEGRRIALAALPV</sequence>
<organism evidence="1 2">
    <name type="scientific">Aliiroseovarius zhejiangensis</name>
    <dbReference type="NCBI Taxonomy" id="1632025"/>
    <lineage>
        <taxon>Bacteria</taxon>
        <taxon>Pseudomonadati</taxon>
        <taxon>Pseudomonadota</taxon>
        <taxon>Alphaproteobacteria</taxon>
        <taxon>Rhodobacterales</taxon>
        <taxon>Paracoccaceae</taxon>
        <taxon>Aliiroseovarius</taxon>
    </lineage>
</organism>
<reference evidence="2" key="1">
    <citation type="journal article" date="2019" name="Int. J. Syst. Evol. Microbiol.">
        <title>The Global Catalogue of Microorganisms (GCM) 10K type strain sequencing project: providing services to taxonomists for standard genome sequencing and annotation.</title>
        <authorList>
            <consortium name="The Broad Institute Genomics Platform"/>
            <consortium name="The Broad Institute Genome Sequencing Center for Infectious Disease"/>
            <person name="Wu L."/>
            <person name="Ma J."/>
        </authorList>
    </citation>
    <scope>NUCLEOTIDE SEQUENCE [LARGE SCALE GENOMIC DNA]</scope>
    <source>
        <strain evidence="2">KCTC 42443</strain>
    </source>
</reference>
<dbReference type="EMBL" id="BNCH01000002">
    <property type="protein sequence ID" value="GHE91955.1"/>
    <property type="molecule type" value="Genomic_DNA"/>
</dbReference>
<accession>A0ABQ3IRN7</accession>
<name>A0ABQ3IRN7_9RHOB</name>
<proteinExistence type="predicted"/>
<evidence type="ECO:0000313" key="2">
    <source>
        <dbReference type="Proteomes" id="UP000609802"/>
    </source>
</evidence>
<comment type="caution">
    <text evidence="1">The sequence shown here is derived from an EMBL/GenBank/DDBJ whole genome shotgun (WGS) entry which is preliminary data.</text>
</comment>
<dbReference type="Gene3D" id="3.40.1230.10">
    <property type="entry name" value="MTH938-like"/>
    <property type="match status" value="1"/>
</dbReference>
<dbReference type="InterPro" id="IPR007523">
    <property type="entry name" value="NDUFAF3/AAMDC"/>
</dbReference>
<gene>
    <name evidence="1" type="ORF">GCM10016455_09930</name>
</gene>
<dbReference type="PANTHER" id="PTHR21192:SF2">
    <property type="entry name" value="NADH DEHYDROGENASE [UBIQUINONE] 1 ALPHA SUBCOMPLEX ASSEMBLY FACTOR 3"/>
    <property type="match status" value="1"/>
</dbReference>
<dbReference type="Proteomes" id="UP000609802">
    <property type="component" value="Unassembled WGS sequence"/>
</dbReference>
<dbReference type="PANTHER" id="PTHR21192">
    <property type="entry name" value="NUCLEAR PROTEIN E3-3"/>
    <property type="match status" value="1"/>
</dbReference>
<dbReference type="Pfam" id="PF04430">
    <property type="entry name" value="DUF498"/>
    <property type="match status" value="1"/>
</dbReference>
<protein>
    <submittedName>
        <fullName evidence="1">Membrane protein</fullName>
    </submittedName>
</protein>
<keyword evidence="2" id="KW-1185">Reference proteome</keyword>
<dbReference type="SUPFAM" id="SSF64076">
    <property type="entry name" value="MTH938-like"/>
    <property type="match status" value="1"/>
</dbReference>
<dbReference type="CDD" id="cd00248">
    <property type="entry name" value="Mth938-like"/>
    <property type="match status" value="1"/>
</dbReference>
<dbReference type="InterPro" id="IPR036748">
    <property type="entry name" value="MTH938-like_sf"/>
</dbReference>
<dbReference type="RefSeq" id="WP_191285392.1">
    <property type="nucleotide sequence ID" value="NZ_BNCH01000002.1"/>
</dbReference>
<evidence type="ECO:0000313" key="1">
    <source>
        <dbReference type="EMBL" id="GHE91955.1"/>
    </source>
</evidence>